<dbReference type="Gene3D" id="2.130.10.10">
    <property type="entry name" value="YVTN repeat-like/Quinoprotein amine dehydrogenase"/>
    <property type="match status" value="3"/>
</dbReference>
<dbReference type="Pfam" id="PF10433">
    <property type="entry name" value="Beta-prop_RSE1_1st"/>
    <property type="match status" value="1"/>
</dbReference>
<evidence type="ECO:0008006" key="9">
    <source>
        <dbReference type="Google" id="ProtNLM"/>
    </source>
</evidence>
<protein>
    <recommendedName>
        <fullName evidence="9">DNA damage-binding protein 1</fullName>
    </recommendedName>
</protein>
<feature type="compositionally biased region" description="Basic and acidic residues" evidence="3">
    <location>
        <begin position="292"/>
        <end position="306"/>
    </location>
</feature>
<feature type="domain" description="RSE1/DDB1/CPSF1 C-terminal" evidence="4">
    <location>
        <begin position="1030"/>
        <end position="1231"/>
    </location>
</feature>
<evidence type="ECO:0000259" key="5">
    <source>
        <dbReference type="Pfam" id="PF10433"/>
    </source>
</evidence>
<name>J4G6N6_9APHY</name>
<evidence type="ECO:0000259" key="4">
    <source>
        <dbReference type="Pfam" id="PF03178"/>
    </source>
</evidence>
<dbReference type="InterPro" id="IPR050358">
    <property type="entry name" value="RSE1/DDB1/CFT1"/>
</dbReference>
<dbReference type="STRING" id="599839.J4G6N6"/>
<dbReference type="HOGENOM" id="CLU_002893_0_0_1"/>
<dbReference type="InParanoid" id="J4G6N6"/>
<dbReference type="OrthoDB" id="433457at2759"/>
<dbReference type="GO" id="GO:0003676">
    <property type="term" value="F:nucleic acid binding"/>
    <property type="evidence" value="ECO:0007669"/>
    <property type="project" value="InterPro"/>
</dbReference>
<evidence type="ECO:0000313" key="8">
    <source>
        <dbReference type="Proteomes" id="UP000006352"/>
    </source>
</evidence>
<feature type="region of interest" description="Disordered" evidence="3">
    <location>
        <begin position="271"/>
        <end position="306"/>
    </location>
</feature>
<evidence type="ECO:0000259" key="6">
    <source>
        <dbReference type="Pfam" id="PF23726"/>
    </source>
</evidence>
<dbReference type="RefSeq" id="XP_012181186.1">
    <property type="nucleotide sequence ID" value="XM_012325796.1"/>
</dbReference>
<accession>J4G6N6</accession>
<proteinExistence type="predicted"/>
<dbReference type="EMBL" id="HE797054">
    <property type="protein sequence ID" value="CCM01903.1"/>
    <property type="molecule type" value="Genomic_DNA"/>
</dbReference>
<dbReference type="InterPro" id="IPR036322">
    <property type="entry name" value="WD40_repeat_dom_sf"/>
</dbReference>
<dbReference type="InterPro" id="IPR058543">
    <property type="entry name" value="Beta-prop_RSE1/DDB1/CPSF1_2nd"/>
</dbReference>
<dbReference type="SUPFAM" id="SSF50978">
    <property type="entry name" value="WD40 repeat-like"/>
    <property type="match status" value="1"/>
</dbReference>
<dbReference type="GO" id="GO:0005634">
    <property type="term" value="C:nucleus"/>
    <property type="evidence" value="ECO:0007669"/>
    <property type="project" value="UniProtKB-SubCell"/>
</dbReference>
<comment type="subcellular location">
    <subcellularLocation>
        <location evidence="1">Nucleus</location>
    </subcellularLocation>
</comment>
<gene>
    <name evidence="7" type="ORF">FIBRA_03974</name>
</gene>
<dbReference type="FunCoup" id="J4G6N6">
    <property type="interactions" value="698"/>
</dbReference>
<dbReference type="Pfam" id="PF03178">
    <property type="entry name" value="CPSF_A"/>
    <property type="match status" value="2"/>
</dbReference>
<reference evidence="7 8" key="1">
    <citation type="journal article" date="2012" name="Appl. Environ. Microbiol.">
        <title>Short-read sequencing for genomic analysis of the brown rot fungus Fibroporia radiculosa.</title>
        <authorList>
            <person name="Tang J.D."/>
            <person name="Perkins A.D."/>
            <person name="Sonstegard T.S."/>
            <person name="Schroeder S.G."/>
            <person name="Burgess S.C."/>
            <person name="Diehl S.V."/>
        </authorList>
    </citation>
    <scope>NUCLEOTIDE SEQUENCE [LARGE SCALE GENOMIC DNA]</scope>
    <source>
        <strain evidence="7 8">TFFH 294</strain>
    </source>
</reference>
<keyword evidence="8" id="KW-1185">Reference proteome</keyword>
<dbReference type="InterPro" id="IPR018846">
    <property type="entry name" value="Beta-prop_RSE1/DDB1/CPSF1_1st"/>
</dbReference>
<feature type="domain" description="RSE1/DDB1/CPSF1 C-terminal" evidence="4">
    <location>
        <begin position="901"/>
        <end position="1004"/>
    </location>
</feature>
<dbReference type="Proteomes" id="UP000006352">
    <property type="component" value="Unassembled WGS sequence"/>
</dbReference>
<dbReference type="Gene3D" id="1.10.150.910">
    <property type="match status" value="1"/>
</dbReference>
<dbReference type="GeneID" id="24096814"/>
<feature type="domain" description="RSE1/DDB1/CPSF1 first beta-propeller" evidence="5">
    <location>
        <begin position="12"/>
        <end position="394"/>
    </location>
</feature>
<evidence type="ECO:0000256" key="3">
    <source>
        <dbReference type="SAM" id="MobiDB-lite"/>
    </source>
</evidence>
<keyword evidence="2" id="KW-0539">Nucleus</keyword>
<evidence type="ECO:0000256" key="2">
    <source>
        <dbReference type="ARBA" id="ARBA00023242"/>
    </source>
</evidence>
<dbReference type="InterPro" id="IPR015943">
    <property type="entry name" value="WD40/YVTN_repeat-like_dom_sf"/>
</dbReference>
<dbReference type="AlphaFoldDB" id="J4G6N6"/>
<organism evidence="7 8">
    <name type="scientific">Fibroporia radiculosa</name>
    <dbReference type="NCBI Taxonomy" id="599839"/>
    <lineage>
        <taxon>Eukaryota</taxon>
        <taxon>Fungi</taxon>
        <taxon>Dikarya</taxon>
        <taxon>Basidiomycota</taxon>
        <taxon>Agaricomycotina</taxon>
        <taxon>Agaricomycetes</taxon>
        <taxon>Polyporales</taxon>
        <taxon>Fibroporiaceae</taxon>
        <taxon>Fibroporia</taxon>
    </lineage>
</organism>
<feature type="domain" description="RSE1/DDB1/CPSF1 second beta-propeller" evidence="6">
    <location>
        <begin position="500"/>
        <end position="850"/>
    </location>
</feature>
<dbReference type="PANTHER" id="PTHR10644">
    <property type="entry name" value="DNA REPAIR/RNA PROCESSING CPSF FAMILY"/>
    <property type="match status" value="1"/>
</dbReference>
<evidence type="ECO:0000256" key="1">
    <source>
        <dbReference type="ARBA" id="ARBA00004123"/>
    </source>
</evidence>
<dbReference type="InterPro" id="IPR004871">
    <property type="entry name" value="RSE1/DDB1/CPSF1_C"/>
</dbReference>
<dbReference type="Pfam" id="PF23726">
    <property type="entry name" value="Beta-prop_RSE1_2nd"/>
    <property type="match status" value="1"/>
</dbReference>
<evidence type="ECO:0000313" key="7">
    <source>
        <dbReference type="EMBL" id="CCM01903.1"/>
    </source>
</evidence>
<sequence>MRVVATFHHPSSVVQSLKCNLTQDQEHLIVAKVNRLEVFSLRSSGLHFECSLEIWGRIVSLKAIPSKDSKQSNLLVLTDHPDPKLIPLTLVLDDTGNASLLSKETIDLHDRYARPAEFVTDVYVDPTGEVAVVSCYTGRLKVIEFKNRERTGIPLDISIPELYILAMTLLYTTKDLYTLSILHYDHQGRLQLLSRDLDLRELSASPSTLLFSTILSSNVPSDSTPFLIPVLPYVSHEENGENLYSSHLGGVVVAGCGNKLLFFEHASQERQEVRKGKQRRASKRMSSGDPAEAAKAKVKEKERETKKIKPKMSVDWPWSEITAWCPADDQGRRFIIGDTFGRLAMLAFDDANGLLLIPLGETSSAVSLTYLSSQVLYLGSHFGESQLLRIHQSPFTERDAETLPIPDHVKSISAVSLPGGKGKERLDDSLEPSKKERGGQVVLGKGKFVEVLDSYENIAPIMDAVMVDLDGSGQPQIIACSGGRNSGALKIIRTGADFQEQAVIRGIENVTDIWPIRSHYEDIIDSHLIATTLHETLVFSLDGRNAVTHMDPSDHGFITRSPTLAVGNIPRRATTQNGGRVVSSYVDSSLVLQVSQEKVRVIEHDAALGLFVPVGDGWDATKEGRTIVAAAINSSQFVLGLSGGRLILLNLGENEQIQELKYRDFGDRTYGMLEISAVSCSPFDTTKKYATCIGVSFWGTNRIAILSLESATSYLTTICESDPLPSLPRSLLLHNFGQDHNPKGADYHPHVLAGLVDGTLVSFSFREKDLKDKKTFALGDVPVALAKSTVDGKPAIFASGSRASVLYWDRQRLHQSPVMIKDAVRGASISSSAFPSCLILATRSTLMIGNVRGVDKMQINSVRMGLDNPRRIAHHPTLRVFAVACIQTKPNRIGEPQETTSSLKLLDDTTFNRIASFACESDEEVTSVLTLSSSDVSSARFCVGTVQFKPGETEPSSGRILLFSLNTGPESSFQLVSSTPVSGCVYQLVSIQGMIAAAVNTSVRTAYVFIAFDPNMTIHKVILFKPEKLNNSTVVLTKVSEWNHNYSVTGLVVHGCMLIVGDAISSISFVKVDDTTLESIARDYSPLWPVSVEAMDGDGVIGANSDCNLFTFALQRSGHRSTLERNGSYYLGDMVNKFLRGSLTNIDISERKSIEPKHLFFTSTGRIGVILEMNDKISLHMTGLQRNMGKRIIGPGGVHHATFRAPANSKGHSDAEAAFGFLDGDFLEQYLGYADYTDLLQGDMDAEQVTMSHSQIQDVLEQLQSLH</sequence>